<keyword evidence="1" id="KW-0012">Acyltransferase</keyword>
<name>A0A222VR46_9PSEU</name>
<dbReference type="GO" id="GO:0034069">
    <property type="term" value="F:aminoglycoside N-acetyltransferase activity"/>
    <property type="evidence" value="ECO:0007669"/>
    <property type="project" value="TreeGrafter"/>
</dbReference>
<dbReference type="OrthoDB" id="8399956at2"/>
<dbReference type="Gene3D" id="3.30.1050.10">
    <property type="entry name" value="SCP2 sterol-binding domain"/>
    <property type="match status" value="1"/>
</dbReference>
<sequence length="397" mass="43305">MSDLVTRVLRDDELRAANTLFRASLHVPPVKDEEWVTTHRGYQPERTLGVFDEALIGTAKSTDALLRVPGGADVPLAAVTGVGVRADRTRRGVLTSLMRAQFADFAERGIVAAALHASEGVIYGRFGYGVGTLMRSYKVRRLAARLRSDLPTSGEIELLDIDAALNRLPGSYAGLPLRPGMMSRPQHWWYAVERGLRASEEPVVTAVHHGPDGIDGFVVYRVVRTPGSDGTLKVDDLHYGTPEAFAGLWRFLLGVDLVDEIQVGYGPVTEPVELLFTDPRMCTVTEVEDDTWVRLVDVEAALLARERAAGPLVIEVDDPFLPHNAGRYLITPDEVSRTERDAQLRMGADTLAMAYLGAWLPSSLAATGRIRVSDPGAVAVADDLFGARSTPWCGTFF</sequence>
<feature type="binding site" evidence="1">
    <location>
        <begin position="82"/>
        <end position="84"/>
    </location>
    <ligand>
        <name>acetyl-CoA</name>
        <dbReference type="ChEBI" id="CHEBI:57288"/>
    </ligand>
</feature>
<dbReference type="InterPro" id="IPR041380">
    <property type="entry name" value="Acetyltransf_17"/>
</dbReference>
<feature type="binding site" evidence="1">
    <location>
        <begin position="118"/>
        <end position="119"/>
    </location>
    <ligand>
        <name>acetyl-CoA</name>
        <dbReference type="ChEBI" id="CHEBI:57288"/>
    </ligand>
</feature>
<dbReference type="EMBL" id="FMZE01000005">
    <property type="protein sequence ID" value="SDD06694.1"/>
    <property type="molecule type" value="Genomic_DNA"/>
</dbReference>
<dbReference type="KEGG" id="pmad:BAY61_16830"/>
<protein>
    <submittedName>
        <fullName evidence="2">Predicted acetyltransferase</fullName>
    </submittedName>
</protein>
<dbReference type="InterPro" id="IPR022902">
    <property type="entry name" value="NAcTrfase_Eis"/>
</dbReference>
<dbReference type="Pfam" id="PF13527">
    <property type="entry name" value="Acetyltransf_9"/>
    <property type="match status" value="1"/>
</dbReference>
<reference evidence="2 3" key="1">
    <citation type="submission" date="2016-10" db="EMBL/GenBank/DDBJ databases">
        <authorList>
            <person name="de Groot N.N."/>
        </authorList>
    </citation>
    <scope>NUCLEOTIDE SEQUENCE [LARGE SCALE GENOMIC DNA]</scope>
    <source>
        <strain evidence="2 3">CGMCC 4.5506</strain>
    </source>
</reference>
<feature type="active site" description="Proton acceptor; via carboxylate" evidence="1">
    <location>
        <position position="397"/>
    </location>
</feature>
<dbReference type="InterPro" id="IPR051554">
    <property type="entry name" value="Acetyltransferase_Eis"/>
</dbReference>
<dbReference type="InterPro" id="IPR025559">
    <property type="entry name" value="Eis_dom"/>
</dbReference>
<dbReference type="InterPro" id="IPR016181">
    <property type="entry name" value="Acyl_CoA_acyltransferase"/>
</dbReference>
<comment type="subunit">
    <text evidence="1">Homohexamer; trimer of dimers.</text>
</comment>
<dbReference type="SUPFAM" id="SSF55718">
    <property type="entry name" value="SCP-like"/>
    <property type="match status" value="1"/>
</dbReference>
<feature type="active site" description="Proton donor" evidence="1">
    <location>
        <position position="123"/>
    </location>
</feature>
<dbReference type="Pfam" id="PF17668">
    <property type="entry name" value="Acetyltransf_17"/>
    <property type="match status" value="1"/>
</dbReference>
<dbReference type="Gene3D" id="3.40.630.30">
    <property type="match status" value="2"/>
</dbReference>
<gene>
    <name evidence="2" type="ORF">SAMN05421630_105416</name>
</gene>
<dbReference type="GO" id="GO:0030649">
    <property type="term" value="P:aminoglycoside antibiotic catabolic process"/>
    <property type="evidence" value="ECO:0007669"/>
    <property type="project" value="TreeGrafter"/>
</dbReference>
<dbReference type="InterPro" id="IPR036527">
    <property type="entry name" value="SCP2_sterol-bd_dom_sf"/>
</dbReference>
<evidence type="ECO:0000313" key="2">
    <source>
        <dbReference type="EMBL" id="SDD06694.1"/>
    </source>
</evidence>
<dbReference type="PANTHER" id="PTHR37817">
    <property type="entry name" value="N-ACETYLTRANSFERASE EIS"/>
    <property type="match status" value="1"/>
</dbReference>
<evidence type="ECO:0000256" key="1">
    <source>
        <dbReference type="HAMAP-Rule" id="MF_01812"/>
    </source>
</evidence>
<dbReference type="HAMAP" id="MF_01812">
    <property type="entry name" value="Eis"/>
    <property type="match status" value="1"/>
</dbReference>
<feature type="binding site" evidence="1">
    <location>
        <begin position="90"/>
        <end position="95"/>
    </location>
    <ligand>
        <name>acetyl-CoA</name>
        <dbReference type="ChEBI" id="CHEBI:57288"/>
    </ligand>
</feature>
<accession>A0A222VR46</accession>
<keyword evidence="1 2" id="KW-0808">Transferase</keyword>
<dbReference type="SUPFAM" id="SSF55729">
    <property type="entry name" value="Acyl-CoA N-acyltransferases (Nat)"/>
    <property type="match status" value="1"/>
</dbReference>
<dbReference type="NCBIfam" id="NF002367">
    <property type="entry name" value="PRK01346.1-4"/>
    <property type="match status" value="1"/>
</dbReference>
<dbReference type="RefSeq" id="WP_091805012.1">
    <property type="nucleotide sequence ID" value="NZ_CP016353.1"/>
</dbReference>
<proteinExistence type="inferred from homology"/>
<dbReference type="STRING" id="530584.SAMN05421630_105416"/>
<dbReference type="PANTHER" id="PTHR37817:SF1">
    <property type="entry name" value="N-ACETYLTRANSFERASE EIS"/>
    <property type="match status" value="1"/>
</dbReference>
<comment type="similarity">
    <text evidence="1">Belongs to the acetyltransferase Eis family.</text>
</comment>
<organism evidence="2 3">
    <name type="scientific">Prauserella marina</name>
    <dbReference type="NCBI Taxonomy" id="530584"/>
    <lineage>
        <taxon>Bacteria</taxon>
        <taxon>Bacillati</taxon>
        <taxon>Actinomycetota</taxon>
        <taxon>Actinomycetes</taxon>
        <taxon>Pseudonocardiales</taxon>
        <taxon>Pseudonocardiaceae</taxon>
        <taxon>Prauserella</taxon>
    </lineage>
</organism>
<evidence type="ECO:0000313" key="3">
    <source>
        <dbReference type="Proteomes" id="UP000199494"/>
    </source>
</evidence>
<dbReference type="Proteomes" id="UP000199494">
    <property type="component" value="Unassembled WGS sequence"/>
</dbReference>
<keyword evidence="3" id="KW-1185">Reference proteome</keyword>
<dbReference type="AlphaFoldDB" id="A0A222VR46"/>
<dbReference type="Pfam" id="PF13530">
    <property type="entry name" value="SCP2_2"/>
    <property type="match status" value="1"/>
</dbReference>